<dbReference type="InterPro" id="IPR038396">
    <property type="entry name" value="SpoIIAA-like_sf"/>
</dbReference>
<keyword evidence="2" id="KW-1185">Reference proteome</keyword>
<dbReference type="RefSeq" id="WP_169455495.1">
    <property type="nucleotide sequence ID" value="NZ_CP051774.1"/>
</dbReference>
<reference evidence="1 2" key="1">
    <citation type="submission" date="2020-04" db="EMBL/GenBank/DDBJ databases">
        <title>Luteolibacter sp. G-1-1-1 isolated from soil.</title>
        <authorList>
            <person name="Dahal R.H."/>
        </authorList>
    </citation>
    <scope>NUCLEOTIDE SEQUENCE [LARGE SCALE GENOMIC DNA]</scope>
    <source>
        <strain evidence="1 2">G-1-1-1</strain>
    </source>
</reference>
<dbReference type="Pfam" id="PF11964">
    <property type="entry name" value="SpoIIAA-like"/>
    <property type="match status" value="1"/>
</dbReference>
<evidence type="ECO:0000313" key="1">
    <source>
        <dbReference type="EMBL" id="QJE97095.1"/>
    </source>
</evidence>
<dbReference type="AlphaFoldDB" id="A0A858RK41"/>
<dbReference type="InterPro" id="IPR036513">
    <property type="entry name" value="STAS_dom_sf"/>
</dbReference>
<organism evidence="1 2">
    <name type="scientific">Luteolibacter luteus</name>
    <dbReference type="NCBI Taxonomy" id="2728835"/>
    <lineage>
        <taxon>Bacteria</taxon>
        <taxon>Pseudomonadati</taxon>
        <taxon>Verrucomicrobiota</taxon>
        <taxon>Verrucomicrobiia</taxon>
        <taxon>Verrucomicrobiales</taxon>
        <taxon>Verrucomicrobiaceae</taxon>
        <taxon>Luteolibacter</taxon>
    </lineage>
</organism>
<gene>
    <name evidence="1" type="ORF">HHL09_15305</name>
</gene>
<name>A0A858RK41_9BACT</name>
<dbReference type="Gene3D" id="3.40.50.10600">
    <property type="entry name" value="SpoIIaa-like domains"/>
    <property type="match status" value="1"/>
</dbReference>
<protein>
    <submittedName>
        <fullName evidence="1">STAS/SEC14 domain-containing protein</fullName>
    </submittedName>
</protein>
<accession>A0A858RK41</accession>
<dbReference type="SUPFAM" id="SSF52091">
    <property type="entry name" value="SpoIIaa-like"/>
    <property type="match status" value="1"/>
</dbReference>
<dbReference type="KEGG" id="luo:HHL09_15305"/>
<dbReference type="InterPro" id="IPR021866">
    <property type="entry name" value="SpoIIAA-like"/>
</dbReference>
<sequence length="119" mass="13251">MSATLLDAFGGIVTIELTGQLVPDELASIHQEMGTHLRNWSGGKLLILAERFTGWSDDDAWSDVSFQTDHDHLIQGMALVADVRWEQFALLFTAKGLRPFPIEYFATGDEVSARAWLKS</sequence>
<dbReference type="Proteomes" id="UP000501812">
    <property type="component" value="Chromosome"/>
</dbReference>
<dbReference type="EMBL" id="CP051774">
    <property type="protein sequence ID" value="QJE97095.1"/>
    <property type="molecule type" value="Genomic_DNA"/>
</dbReference>
<evidence type="ECO:0000313" key="2">
    <source>
        <dbReference type="Proteomes" id="UP000501812"/>
    </source>
</evidence>
<proteinExistence type="predicted"/>